<evidence type="ECO:0000256" key="2">
    <source>
        <dbReference type="SAM" id="Phobius"/>
    </source>
</evidence>
<gene>
    <name evidence="3" type="ORF">HII30_09335</name>
</gene>
<comment type="caution">
    <text evidence="3">The sequence shown here is derived from an EMBL/GenBank/DDBJ whole genome shotgun (WGS) entry which is preliminary data.</text>
</comment>
<proteinExistence type="predicted"/>
<organism evidence="3 4">
    <name type="scientific">Paenibacillus lemnae</name>
    <dbReference type="NCBI Taxonomy" id="1330551"/>
    <lineage>
        <taxon>Bacteria</taxon>
        <taxon>Bacillati</taxon>
        <taxon>Bacillota</taxon>
        <taxon>Bacilli</taxon>
        <taxon>Bacillales</taxon>
        <taxon>Paenibacillaceae</taxon>
        <taxon>Paenibacillus</taxon>
    </lineage>
</organism>
<accession>A0A848M6X9</accession>
<keyword evidence="2" id="KW-0472">Membrane</keyword>
<protein>
    <recommendedName>
        <fullName evidence="5">Methyltransferase</fullName>
    </recommendedName>
</protein>
<dbReference type="EMBL" id="JABBPN010000006">
    <property type="protein sequence ID" value="NMO95971.1"/>
    <property type="molecule type" value="Genomic_DNA"/>
</dbReference>
<evidence type="ECO:0008006" key="5">
    <source>
        <dbReference type="Google" id="ProtNLM"/>
    </source>
</evidence>
<evidence type="ECO:0000256" key="1">
    <source>
        <dbReference type="SAM" id="MobiDB-lite"/>
    </source>
</evidence>
<evidence type="ECO:0000313" key="4">
    <source>
        <dbReference type="Proteomes" id="UP000565468"/>
    </source>
</evidence>
<keyword evidence="4" id="KW-1185">Reference proteome</keyword>
<sequence length="175" mass="19582">MSRSWERKVNKNMAQVNKQRKKSGQTSIGHTAAINGKEGDLFKGRKYVLPLVLLALAGLYALLGMATGEESGSTATMTYIGVGLYVLLAVMIFLRKPFLKVERSAVSTFKFNRERKLSASEISKIRILRGSVVIETPVKGGNWVFSRLINRYDTEAMGIRMEEFAKVNQIPVEHE</sequence>
<reference evidence="3 4" key="1">
    <citation type="submission" date="2020-04" db="EMBL/GenBank/DDBJ databases">
        <title>Paenibacillus algicola sp. nov., a novel marine bacterium producing alginate lyase.</title>
        <authorList>
            <person name="Huang H."/>
        </authorList>
    </citation>
    <scope>NUCLEOTIDE SEQUENCE [LARGE SCALE GENOMIC DNA]</scope>
    <source>
        <strain evidence="3 4">L7-75</strain>
    </source>
</reference>
<dbReference type="RefSeq" id="WP_169504746.1">
    <property type="nucleotide sequence ID" value="NZ_JABBPN010000006.1"/>
</dbReference>
<evidence type="ECO:0000313" key="3">
    <source>
        <dbReference type="EMBL" id="NMO95971.1"/>
    </source>
</evidence>
<dbReference type="Proteomes" id="UP000565468">
    <property type="component" value="Unassembled WGS sequence"/>
</dbReference>
<feature type="transmembrane region" description="Helical" evidence="2">
    <location>
        <begin position="47"/>
        <end position="65"/>
    </location>
</feature>
<keyword evidence="2" id="KW-1133">Transmembrane helix</keyword>
<feature type="transmembrane region" description="Helical" evidence="2">
    <location>
        <begin position="77"/>
        <end position="94"/>
    </location>
</feature>
<name>A0A848M6X9_PAELE</name>
<keyword evidence="2" id="KW-0812">Transmembrane</keyword>
<feature type="region of interest" description="Disordered" evidence="1">
    <location>
        <begin position="1"/>
        <end position="29"/>
    </location>
</feature>
<dbReference type="AlphaFoldDB" id="A0A848M6X9"/>